<dbReference type="AlphaFoldDB" id="A0AAX6IK62"/>
<evidence type="ECO:0000313" key="3">
    <source>
        <dbReference type="Proteomes" id="UP001140949"/>
    </source>
</evidence>
<protein>
    <submittedName>
        <fullName evidence="2">Basic proline-rich protein-like</fullName>
    </submittedName>
</protein>
<feature type="region of interest" description="Disordered" evidence="1">
    <location>
        <begin position="1"/>
        <end position="143"/>
    </location>
</feature>
<organism evidence="2 3">
    <name type="scientific">Iris pallida</name>
    <name type="common">Sweet iris</name>
    <dbReference type="NCBI Taxonomy" id="29817"/>
    <lineage>
        <taxon>Eukaryota</taxon>
        <taxon>Viridiplantae</taxon>
        <taxon>Streptophyta</taxon>
        <taxon>Embryophyta</taxon>
        <taxon>Tracheophyta</taxon>
        <taxon>Spermatophyta</taxon>
        <taxon>Magnoliopsida</taxon>
        <taxon>Liliopsida</taxon>
        <taxon>Asparagales</taxon>
        <taxon>Iridaceae</taxon>
        <taxon>Iridoideae</taxon>
        <taxon>Irideae</taxon>
        <taxon>Iris</taxon>
    </lineage>
</organism>
<feature type="compositionally biased region" description="Low complexity" evidence="1">
    <location>
        <begin position="123"/>
        <end position="132"/>
    </location>
</feature>
<comment type="caution">
    <text evidence="2">The sequence shown here is derived from an EMBL/GenBank/DDBJ whole genome shotgun (WGS) entry which is preliminary data.</text>
</comment>
<proteinExistence type="predicted"/>
<feature type="compositionally biased region" description="Basic and acidic residues" evidence="1">
    <location>
        <begin position="21"/>
        <end position="34"/>
    </location>
</feature>
<dbReference type="Proteomes" id="UP001140949">
    <property type="component" value="Unassembled WGS sequence"/>
</dbReference>
<gene>
    <name evidence="2" type="ORF">M6B38_113820</name>
</gene>
<reference evidence="2" key="1">
    <citation type="journal article" date="2023" name="GigaByte">
        <title>Genome assembly of the bearded iris, Iris pallida Lam.</title>
        <authorList>
            <person name="Bruccoleri R.E."/>
            <person name="Oakeley E.J."/>
            <person name="Faust A.M.E."/>
            <person name="Altorfer M."/>
            <person name="Dessus-Babus S."/>
            <person name="Burckhardt D."/>
            <person name="Oertli M."/>
            <person name="Naumann U."/>
            <person name="Petersen F."/>
            <person name="Wong J."/>
        </authorList>
    </citation>
    <scope>NUCLEOTIDE SEQUENCE</scope>
    <source>
        <strain evidence="2">GSM-AAB239-AS_SAM_17_03QT</strain>
    </source>
</reference>
<reference evidence="2" key="2">
    <citation type="submission" date="2023-04" db="EMBL/GenBank/DDBJ databases">
        <authorList>
            <person name="Bruccoleri R.E."/>
            <person name="Oakeley E.J."/>
            <person name="Faust A.-M."/>
            <person name="Dessus-Babus S."/>
            <person name="Altorfer M."/>
            <person name="Burckhardt D."/>
            <person name="Oertli M."/>
            <person name="Naumann U."/>
            <person name="Petersen F."/>
            <person name="Wong J."/>
        </authorList>
    </citation>
    <scope>NUCLEOTIDE SEQUENCE</scope>
    <source>
        <strain evidence="2">GSM-AAB239-AS_SAM_17_03QT</strain>
        <tissue evidence="2">Leaf</tissue>
    </source>
</reference>
<dbReference type="EMBL" id="JANAVB010000399">
    <property type="protein sequence ID" value="KAJ6853700.1"/>
    <property type="molecule type" value="Genomic_DNA"/>
</dbReference>
<accession>A0AAX6IK62</accession>
<keyword evidence="3" id="KW-1185">Reference proteome</keyword>
<evidence type="ECO:0000256" key="1">
    <source>
        <dbReference type="SAM" id="MobiDB-lite"/>
    </source>
</evidence>
<sequence length="143" mass="14846">MAVVPADVPPPLSSGSTHRSLRPDEGLRAPDSARRGPFSPRTPASPRLRTPLRSTSFDSSGPGALRPGRRFSPGASPRASPHLGFPPGAPPTPGTDLPPELPTFAPPLASVADSLPPSVVHHAAPPSSSTAALFQDPTTLRWY</sequence>
<evidence type="ECO:0000313" key="2">
    <source>
        <dbReference type="EMBL" id="KAJ6853700.1"/>
    </source>
</evidence>
<name>A0AAX6IK62_IRIPA</name>